<sequence length="177" mass="20141">MKRKIFLLLLLFLIFNIGVQAQKISVNRIDKFTKDKVVYTSYEKISSEAFIGTQTGKNIWICFGLENGLNFILLKWLTAESRYVNKGSKVIFLDEEENPYVFKVSDYISGNGEGTVGALGMDLWGVRLLLGDLSVFKDNKMTAIRIETSKGYFDYKIKSGASKKVMKAYNLFEEAIK</sequence>
<evidence type="ECO:0000313" key="1">
    <source>
        <dbReference type="EMBL" id="CUQ32230.1"/>
    </source>
</evidence>
<evidence type="ECO:0000313" key="4">
    <source>
        <dbReference type="Proteomes" id="UP001060104"/>
    </source>
</evidence>
<protein>
    <submittedName>
        <fullName evidence="1">Uncharacterized protein</fullName>
    </submittedName>
</protein>
<evidence type="ECO:0000313" key="2">
    <source>
        <dbReference type="EMBL" id="UVQ73126.1"/>
    </source>
</evidence>
<dbReference type="Proteomes" id="UP000095606">
    <property type="component" value="Unassembled WGS sequence"/>
</dbReference>
<proteinExistence type="predicted"/>
<dbReference type="GeneID" id="69590511"/>
<keyword evidence="4" id="KW-1185">Reference proteome</keyword>
<name>A0A174VJN8_9BACE</name>
<dbReference type="RefSeq" id="WP_070101348.1">
    <property type="nucleotide sequence ID" value="NZ_CAXKYA010000058.1"/>
</dbReference>
<evidence type="ECO:0000313" key="3">
    <source>
        <dbReference type="Proteomes" id="UP000095606"/>
    </source>
</evidence>
<reference evidence="2" key="2">
    <citation type="submission" date="2022-08" db="EMBL/GenBank/DDBJ databases">
        <title>Genome Sequencing of Bacteroides fragilis Group Isolates with Nanopore Technology.</title>
        <authorList>
            <person name="Tisza M.J."/>
            <person name="Smith D."/>
            <person name="Dekker J.P."/>
        </authorList>
    </citation>
    <scope>NUCLEOTIDE SEQUENCE</scope>
    <source>
        <strain evidence="2">BFG-527</strain>
    </source>
</reference>
<reference evidence="1 3" key="1">
    <citation type="submission" date="2015-09" db="EMBL/GenBank/DDBJ databases">
        <authorList>
            <consortium name="Pathogen Informatics"/>
        </authorList>
    </citation>
    <scope>NUCLEOTIDE SEQUENCE [LARGE SCALE GENOMIC DNA]</scope>
    <source>
        <strain evidence="1 3">2789STDY5834846</strain>
    </source>
</reference>
<dbReference type="EMBL" id="CZAE01000043">
    <property type="protein sequence ID" value="CUQ32230.1"/>
    <property type="molecule type" value="Genomic_DNA"/>
</dbReference>
<dbReference type="AlphaFoldDB" id="A0A174VJN8"/>
<accession>A0A174VJN8</accession>
<organism evidence="1 3">
    <name type="scientific">Bacteroides faecis</name>
    <dbReference type="NCBI Taxonomy" id="674529"/>
    <lineage>
        <taxon>Bacteria</taxon>
        <taxon>Pseudomonadati</taxon>
        <taxon>Bacteroidota</taxon>
        <taxon>Bacteroidia</taxon>
        <taxon>Bacteroidales</taxon>
        <taxon>Bacteroidaceae</taxon>
        <taxon>Bacteroides</taxon>
    </lineage>
</organism>
<dbReference type="Proteomes" id="UP001060104">
    <property type="component" value="Chromosome"/>
</dbReference>
<dbReference type="EMBL" id="CP103141">
    <property type="protein sequence ID" value="UVQ73126.1"/>
    <property type="molecule type" value="Genomic_DNA"/>
</dbReference>
<gene>
    <name evidence="1" type="ORF">ERS852461_04993</name>
    <name evidence="2" type="ORF">NXY30_19015</name>
</gene>